<dbReference type="Proteomes" id="UP000002200">
    <property type="component" value="Chromosome"/>
</dbReference>
<dbReference type="STRING" id="203267.TWT_096"/>
<feature type="transmembrane region" description="Helical" evidence="1">
    <location>
        <begin position="35"/>
        <end position="58"/>
    </location>
</feature>
<accession>Q83GY1</accession>
<keyword evidence="1" id="KW-0812">Transmembrane</keyword>
<sequence>MTRGQAILVALSGPGICFLCGVGLCFIYRDLSWWYLIHIMSLLPIFGDGRAIITALFAQ</sequence>
<feature type="transmembrane region" description="Helical" evidence="1">
    <location>
        <begin position="7"/>
        <end position="29"/>
    </location>
</feature>
<name>Q83GY1_TROWT</name>
<protein>
    <submittedName>
        <fullName evidence="2">Uncharacterized protein</fullName>
    </submittedName>
</protein>
<evidence type="ECO:0000313" key="3">
    <source>
        <dbReference type="Proteomes" id="UP000002200"/>
    </source>
</evidence>
<proteinExistence type="predicted"/>
<keyword evidence="1" id="KW-0472">Membrane</keyword>
<dbReference type="EMBL" id="AE014184">
    <property type="protein sequence ID" value="AAO44193.1"/>
    <property type="molecule type" value="Genomic_DNA"/>
</dbReference>
<keyword evidence="1" id="KW-1133">Transmembrane helix</keyword>
<dbReference type="AlphaFoldDB" id="Q83GY1"/>
<reference evidence="2 3" key="1">
    <citation type="journal article" date="2003" name="Genome Res.">
        <title>Tropheryma whipplei twist: a human pathogenic Actinobacteria with a reduced genome.</title>
        <authorList>
            <person name="Raoult D."/>
            <person name="Ogata H."/>
            <person name="Audic S."/>
            <person name="Robert C."/>
            <person name="Suhre K."/>
            <person name="Drancourt M."/>
            <person name="Claverie J.-M."/>
        </authorList>
    </citation>
    <scope>NUCLEOTIDE SEQUENCE [LARGE SCALE GENOMIC DNA]</scope>
    <source>
        <strain evidence="2 3">Twist</strain>
    </source>
</reference>
<evidence type="ECO:0000256" key="1">
    <source>
        <dbReference type="SAM" id="Phobius"/>
    </source>
</evidence>
<dbReference type="KEGG" id="twh:TWT_096"/>
<gene>
    <name evidence="2" type="ordered locus">TWT_096</name>
</gene>
<keyword evidence="3" id="KW-1185">Reference proteome</keyword>
<dbReference type="HOGENOM" id="CLU_2959529_0_0_11"/>
<evidence type="ECO:0000313" key="2">
    <source>
        <dbReference type="EMBL" id="AAO44193.1"/>
    </source>
</evidence>
<organism evidence="2 3">
    <name type="scientific">Tropheryma whipplei (strain Twist)</name>
    <name type="common">Whipple's bacillus</name>
    <dbReference type="NCBI Taxonomy" id="203267"/>
    <lineage>
        <taxon>Bacteria</taxon>
        <taxon>Bacillati</taxon>
        <taxon>Actinomycetota</taxon>
        <taxon>Actinomycetes</taxon>
        <taxon>Micrococcales</taxon>
        <taxon>Tropherymataceae</taxon>
        <taxon>Tropheryma</taxon>
    </lineage>
</organism>